<keyword evidence="2" id="KW-1185">Reference proteome</keyword>
<proteinExistence type="predicted"/>
<gene>
    <name evidence="1" type="ORF">NQ317_012898</name>
</gene>
<name>A0ABQ9JP62_9CUCU</name>
<protein>
    <submittedName>
        <fullName evidence="1">Uncharacterized protein</fullName>
    </submittedName>
</protein>
<sequence length="99" mass="11367">MLNLRFIVIVVHGVGDMKIWKKSDSILVANARFARRPDFVRTVRHLISANCNCHVINNAAKFAAKILSVDVETLIIKTYDESFLHLQKKRPLKDFFVNS</sequence>
<organism evidence="1 2">
    <name type="scientific">Molorchus minor</name>
    <dbReference type="NCBI Taxonomy" id="1323400"/>
    <lineage>
        <taxon>Eukaryota</taxon>
        <taxon>Metazoa</taxon>
        <taxon>Ecdysozoa</taxon>
        <taxon>Arthropoda</taxon>
        <taxon>Hexapoda</taxon>
        <taxon>Insecta</taxon>
        <taxon>Pterygota</taxon>
        <taxon>Neoptera</taxon>
        <taxon>Endopterygota</taxon>
        <taxon>Coleoptera</taxon>
        <taxon>Polyphaga</taxon>
        <taxon>Cucujiformia</taxon>
        <taxon>Chrysomeloidea</taxon>
        <taxon>Cerambycidae</taxon>
        <taxon>Lamiinae</taxon>
        <taxon>Monochamini</taxon>
        <taxon>Molorchus</taxon>
    </lineage>
</organism>
<dbReference type="Proteomes" id="UP001162164">
    <property type="component" value="Unassembled WGS sequence"/>
</dbReference>
<comment type="caution">
    <text evidence="1">The sequence shown here is derived from an EMBL/GenBank/DDBJ whole genome shotgun (WGS) entry which is preliminary data.</text>
</comment>
<accession>A0ABQ9JP62</accession>
<evidence type="ECO:0000313" key="1">
    <source>
        <dbReference type="EMBL" id="KAJ8980058.1"/>
    </source>
</evidence>
<evidence type="ECO:0000313" key="2">
    <source>
        <dbReference type="Proteomes" id="UP001162164"/>
    </source>
</evidence>
<reference evidence="1" key="1">
    <citation type="journal article" date="2023" name="Insect Mol. Biol.">
        <title>Genome sequencing provides insights into the evolution of gene families encoding plant cell wall-degrading enzymes in longhorned beetles.</title>
        <authorList>
            <person name="Shin N.R."/>
            <person name="Okamura Y."/>
            <person name="Kirsch R."/>
            <person name="Pauchet Y."/>
        </authorList>
    </citation>
    <scope>NUCLEOTIDE SEQUENCE</scope>
    <source>
        <strain evidence="1">MMC_N1</strain>
    </source>
</reference>
<dbReference type="EMBL" id="JAPWTJ010000292">
    <property type="protein sequence ID" value="KAJ8980058.1"/>
    <property type="molecule type" value="Genomic_DNA"/>
</dbReference>